<name>A0A183GV94_HELPZ</name>
<organism evidence="1 2">
    <name type="scientific">Heligmosomoides polygyrus</name>
    <name type="common">Parasitic roundworm</name>
    <dbReference type="NCBI Taxonomy" id="6339"/>
    <lineage>
        <taxon>Eukaryota</taxon>
        <taxon>Metazoa</taxon>
        <taxon>Ecdysozoa</taxon>
        <taxon>Nematoda</taxon>
        <taxon>Chromadorea</taxon>
        <taxon>Rhabditida</taxon>
        <taxon>Rhabditina</taxon>
        <taxon>Rhabditomorpha</taxon>
        <taxon>Strongyloidea</taxon>
        <taxon>Heligmosomidae</taxon>
        <taxon>Heligmosomoides</taxon>
    </lineage>
</organism>
<dbReference type="AlphaFoldDB" id="A0A183GV94"/>
<protein>
    <submittedName>
        <fullName evidence="2">Phospholipid scramblase</fullName>
    </submittedName>
</protein>
<evidence type="ECO:0000313" key="2">
    <source>
        <dbReference type="WBParaSite" id="HPBE_0002661401-mRNA-1"/>
    </source>
</evidence>
<keyword evidence="1" id="KW-1185">Reference proteome</keyword>
<evidence type="ECO:0000313" key="1">
    <source>
        <dbReference type="Proteomes" id="UP000050761"/>
    </source>
</evidence>
<reference evidence="2" key="1">
    <citation type="submission" date="2019-09" db="UniProtKB">
        <authorList>
            <consortium name="WormBaseParasite"/>
        </authorList>
    </citation>
    <scope>IDENTIFICATION</scope>
</reference>
<dbReference type="Proteomes" id="UP000050761">
    <property type="component" value="Unassembled WGS sequence"/>
</dbReference>
<accession>A0A183GV94</accession>
<sequence>LAGHRKSLYGIRDKHTLVCDRASPRKFVGARLVEVPLQQLDCSVNLFAMNSHRRQFLTALLTVIITFFFNQ</sequence>
<dbReference type="WBParaSite" id="HPBE_0002661401-mRNA-1">
    <property type="protein sequence ID" value="HPBE_0002661401-mRNA-1"/>
    <property type="gene ID" value="HPBE_0002661401"/>
</dbReference>
<proteinExistence type="predicted"/>